<sequence>MQVVVAARGVEVGDEVAGAVPAVEVGRRGPVAVDDARGGGLGGLGEDAVLVVVAAVEVLRGLAGEVVADGVVPDRQPHVHALADHEDEVLQAGQDEPLDGAHVVHTGQCAQDVQPDGLVHAGQGAEDGHGERARRVVLRQLAQPAAVERPDPVRHRLAGAGWAREEVAQQQEVARAVPDDALAQLGVERHGGGVLAQVLGGGGRVDGRSGGAVQRPEHLGARAEGGDDVDVARQRERQPERHAPADGFGLVEPVDDEHHQVVALGGGVPGGDQQFGERRRGGRRSGQRAEALLELVGEAAAGAGRQPAPGSPPVKWRGQSWSCAAHAANVVLPTPALPSMKK</sequence>
<name>A0ABW2TPI4_9PSEU</name>
<feature type="compositionally biased region" description="Gly residues" evidence="1">
    <location>
        <begin position="201"/>
        <end position="210"/>
    </location>
</feature>
<organism evidence="2 3">
    <name type="scientific">Actinokineospora soli</name>
    <dbReference type="NCBI Taxonomy" id="1048753"/>
    <lineage>
        <taxon>Bacteria</taxon>
        <taxon>Bacillati</taxon>
        <taxon>Actinomycetota</taxon>
        <taxon>Actinomycetes</taxon>
        <taxon>Pseudonocardiales</taxon>
        <taxon>Pseudonocardiaceae</taxon>
        <taxon>Actinokineospora</taxon>
    </lineage>
</organism>
<reference evidence="3" key="1">
    <citation type="journal article" date="2019" name="Int. J. Syst. Evol. Microbiol.">
        <title>The Global Catalogue of Microorganisms (GCM) 10K type strain sequencing project: providing services to taxonomists for standard genome sequencing and annotation.</title>
        <authorList>
            <consortium name="The Broad Institute Genomics Platform"/>
            <consortium name="The Broad Institute Genome Sequencing Center for Infectious Disease"/>
            <person name="Wu L."/>
            <person name="Ma J."/>
        </authorList>
    </citation>
    <scope>NUCLEOTIDE SEQUENCE [LARGE SCALE GENOMIC DNA]</scope>
    <source>
        <strain evidence="3">JCM 17695</strain>
    </source>
</reference>
<feature type="region of interest" description="Disordered" evidence="1">
    <location>
        <begin position="262"/>
        <end position="287"/>
    </location>
</feature>
<proteinExistence type="predicted"/>
<accession>A0ABW2TPI4</accession>
<dbReference type="EMBL" id="JBHTEY010000004">
    <property type="protein sequence ID" value="MFC7615074.1"/>
    <property type="molecule type" value="Genomic_DNA"/>
</dbReference>
<gene>
    <name evidence="2" type="ORF">ACFQV2_17685</name>
</gene>
<evidence type="ECO:0000313" key="3">
    <source>
        <dbReference type="Proteomes" id="UP001596512"/>
    </source>
</evidence>
<dbReference type="Proteomes" id="UP001596512">
    <property type="component" value="Unassembled WGS sequence"/>
</dbReference>
<keyword evidence="3" id="KW-1185">Reference proteome</keyword>
<feature type="compositionally biased region" description="Basic and acidic residues" evidence="1">
    <location>
        <begin position="215"/>
        <end position="230"/>
    </location>
</feature>
<comment type="caution">
    <text evidence="2">The sequence shown here is derived from an EMBL/GenBank/DDBJ whole genome shotgun (WGS) entry which is preliminary data.</text>
</comment>
<protein>
    <submittedName>
        <fullName evidence="2">Uncharacterized protein</fullName>
    </submittedName>
</protein>
<evidence type="ECO:0000313" key="2">
    <source>
        <dbReference type="EMBL" id="MFC7615074.1"/>
    </source>
</evidence>
<feature type="region of interest" description="Disordered" evidence="1">
    <location>
        <begin position="201"/>
        <end position="230"/>
    </location>
</feature>
<evidence type="ECO:0000256" key="1">
    <source>
        <dbReference type="SAM" id="MobiDB-lite"/>
    </source>
</evidence>